<sequence length="210" mass="24289">MRIVKNKSMNPDSDSLDLVSDSLDPDCDVSHLDSWNILTAISDGVVLVNGNRLQIQRGDESFLKKYFKLSKNIGEYNRIALSFSGEEVKKMIKNILENYELDQVKDSNGNGKYSGKLYTWTVEHSSNYVTLKARKNKKEVGEIDVWKHKNGDILDIFDYSSEFEKLGMQIKKSDEKIEDLYKIIEKSNEKIDELIKFIKREKQMNGDESF</sequence>
<comment type="caution">
    <text evidence="1">The sequence shown here is derived from an EMBL/GenBank/DDBJ whole genome shotgun (WGS) entry which is preliminary data.</text>
</comment>
<organism evidence="1 2">
    <name type="scientific">Acaulospora morrowiae</name>
    <dbReference type="NCBI Taxonomy" id="94023"/>
    <lineage>
        <taxon>Eukaryota</taxon>
        <taxon>Fungi</taxon>
        <taxon>Fungi incertae sedis</taxon>
        <taxon>Mucoromycota</taxon>
        <taxon>Glomeromycotina</taxon>
        <taxon>Glomeromycetes</taxon>
        <taxon>Diversisporales</taxon>
        <taxon>Acaulosporaceae</taxon>
        <taxon>Acaulospora</taxon>
    </lineage>
</organism>
<evidence type="ECO:0000313" key="1">
    <source>
        <dbReference type="EMBL" id="CAG8541574.1"/>
    </source>
</evidence>
<protein>
    <submittedName>
        <fullName evidence="1">232_t:CDS:1</fullName>
    </submittedName>
</protein>
<gene>
    <name evidence="1" type="ORF">AMORRO_LOCUS5152</name>
</gene>
<proteinExistence type="predicted"/>
<dbReference type="AlphaFoldDB" id="A0A9N9AT12"/>
<name>A0A9N9AT12_9GLOM</name>
<dbReference type="Proteomes" id="UP000789342">
    <property type="component" value="Unassembled WGS sequence"/>
</dbReference>
<evidence type="ECO:0000313" key="2">
    <source>
        <dbReference type="Proteomes" id="UP000789342"/>
    </source>
</evidence>
<keyword evidence="2" id="KW-1185">Reference proteome</keyword>
<accession>A0A9N9AT12</accession>
<dbReference type="EMBL" id="CAJVPV010003019">
    <property type="protein sequence ID" value="CAG8541574.1"/>
    <property type="molecule type" value="Genomic_DNA"/>
</dbReference>
<reference evidence="1" key="1">
    <citation type="submission" date="2021-06" db="EMBL/GenBank/DDBJ databases">
        <authorList>
            <person name="Kallberg Y."/>
            <person name="Tangrot J."/>
            <person name="Rosling A."/>
        </authorList>
    </citation>
    <scope>NUCLEOTIDE SEQUENCE</scope>
    <source>
        <strain evidence="1">CL551</strain>
    </source>
</reference>